<feature type="chain" id="PRO_5016954591" evidence="1">
    <location>
        <begin position="27"/>
        <end position="99"/>
    </location>
</feature>
<evidence type="ECO:0000313" key="3">
    <source>
        <dbReference type="EMBL" id="STZ60695.1"/>
    </source>
</evidence>
<feature type="signal peptide" evidence="1">
    <location>
        <begin position="1"/>
        <end position="26"/>
    </location>
</feature>
<sequence>MFGRIIFTAGVAAAGLALGTAAPALADENDDIFISVIDDEAIPYSSAENAIGLAKAVCEYAAAGQAPEQIAVEISGPANWTIEQSGFFVGAATQVYCPS</sequence>
<evidence type="ECO:0000256" key="1">
    <source>
        <dbReference type="SAM" id="SignalP"/>
    </source>
</evidence>
<reference evidence="3 4" key="1">
    <citation type="submission" date="2018-06" db="EMBL/GenBank/DDBJ databases">
        <authorList>
            <consortium name="Pathogen Informatics"/>
            <person name="Doyle S."/>
        </authorList>
    </citation>
    <scope>NUCLEOTIDE SEQUENCE [LARGE SCALE GENOMIC DNA]</scope>
    <source>
        <strain evidence="3 4">NCTC10821</strain>
    </source>
</reference>
<evidence type="ECO:0000259" key="2">
    <source>
        <dbReference type="Pfam" id="PF05305"/>
    </source>
</evidence>
<dbReference type="Pfam" id="PF05305">
    <property type="entry name" value="DUF732"/>
    <property type="match status" value="1"/>
</dbReference>
<proteinExistence type="predicted"/>
<dbReference type="Proteomes" id="UP000254978">
    <property type="component" value="Unassembled WGS sequence"/>
</dbReference>
<accession>A0A378TLP0</accession>
<protein>
    <submittedName>
        <fullName evidence="3">Protein of uncharacterized function (DUF732)</fullName>
    </submittedName>
</protein>
<gene>
    <name evidence="3" type="ORF">NCTC10821_04239</name>
</gene>
<dbReference type="OrthoDB" id="4485728at2"/>
<name>A0A378TLP0_9MYCO</name>
<keyword evidence="4" id="KW-1185">Reference proteome</keyword>
<dbReference type="EMBL" id="UGQT01000001">
    <property type="protein sequence ID" value="STZ60695.1"/>
    <property type="molecule type" value="Genomic_DNA"/>
</dbReference>
<organism evidence="3 4">
    <name type="scientific">Mycolicibacterium tokaiense</name>
    <dbReference type="NCBI Taxonomy" id="39695"/>
    <lineage>
        <taxon>Bacteria</taxon>
        <taxon>Bacillati</taxon>
        <taxon>Actinomycetota</taxon>
        <taxon>Actinomycetes</taxon>
        <taxon>Mycobacteriales</taxon>
        <taxon>Mycobacteriaceae</taxon>
        <taxon>Mycolicibacterium</taxon>
    </lineage>
</organism>
<dbReference type="InterPro" id="IPR007969">
    <property type="entry name" value="DUF732"/>
</dbReference>
<keyword evidence="1" id="KW-0732">Signal</keyword>
<evidence type="ECO:0000313" key="4">
    <source>
        <dbReference type="Proteomes" id="UP000254978"/>
    </source>
</evidence>
<dbReference type="AlphaFoldDB" id="A0A378TLP0"/>
<dbReference type="RefSeq" id="WP_115279793.1">
    <property type="nucleotide sequence ID" value="NZ_AP022600.1"/>
</dbReference>
<feature type="domain" description="DUF732" evidence="2">
    <location>
        <begin position="29"/>
        <end position="99"/>
    </location>
</feature>